<dbReference type="Proteomes" id="UP000028703">
    <property type="component" value="Unassembled WGS sequence"/>
</dbReference>
<accession>A0A085YXU9</accession>
<dbReference type="AlphaFoldDB" id="A0A085YXU9"/>
<comment type="caution">
    <text evidence="2">The sequence shown here is derived from an EMBL/GenBank/DDBJ whole genome shotgun (WGS) entry which is preliminary data.</text>
</comment>
<evidence type="ECO:0000256" key="1">
    <source>
        <dbReference type="SAM" id="SignalP"/>
    </source>
</evidence>
<keyword evidence="1" id="KW-0732">Signal</keyword>
<dbReference type="STRING" id="421531.IX38_22175"/>
<dbReference type="OrthoDB" id="1267395at2"/>
<dbReference type="EMBL" id="JPRO01000034">
    <property type="protein sequence ID" value="KFE97012.1"/>
    <property type="molecule type" value="Genomic_DNA"/>
</dbReference>
<evidence type="ECO:0008006" key="4">
    <source>
        <dbReference type="Google" id="ProtNLM"/>
    </source>
</evidence>
<dbReference type="RefSeq" id="WP_034707981.1">
    <property type="nucleotide sequence ID" value="NZ_JPRO01000034.1"/>
</dbReference>
<keyword evidence="3" id="KW-1185">Reference proteome</keyword>
<reference evidence="2 3" key="1">
    <citation type="submission" date="2014-07" db="EMBL/GenBank/DDBJ databases">
        <title>Genome of Chryseobacterium luteum DSM 18605.</title>
        <authorList>
            <person name="Stropko S.J."/>
            <person name="Pipes S.E."/>
            <person name="Newman J.D."/>
        </authorList>
    </citation>
    <scope>NUCLEOTIDE SEQUENCE [LARGE SCALE GENOMIC DNA]</scope>
    <source>
        <strain evidence="2 3">DSM 18605</strain>
    </source>
</reference>
<evidence type="ECO:0000313" key="2">
    <source>
        <dbReference type="EMBL" id="KFE97012.1"/>
    </source>
</evidence>
<gene>
    <name evidence="2" type="ORF">IX38_22175</name>
</gene>
<name>A0A085YXU9_9FLAO</name>
<dbReference type="eggNOG" id="ENOG502ZCG0">
    <property type="taxonomic scope" value="Bacteria"/>
</dbReference>
<sequence>MKKAIFLLSAVLILNSCVVRTAAKVVTGVAKVGYKAVKGTVNGISWAVSKAKGKIDEDRLDGTWKIVGVYKGSFEDFTNDQNPESSFTSDCTDGFDQMVFKAKKSKFKSVHCSSAEEDWVKYSLEFGKNPLTREKENYIEYNSNNYISVIDVNSKTMVLEGNVMPKLAFSGAKLYLLEKVK</sequence>
<evidence type="ECO:0000313" key="3">
    <source>
        <dbReference type="Proteomes" id="UP000028703"/>
    </source>
</evidence>
<feature type="signal peptide" evidence="1">
    <location>
        <begin position="1"/>
        <end position="22"/>
    </location>
</feature>
<proteinExistence type="predicted"/>
<feature type="chain" id="PRO_5001800105" description="Lipocalin-like domain-containing protein" evidence="1">
    <location>
        <begin position="23"/>
        <end position="181"/>
    </location>
</feature>
<organism evidence="2 3">
    <name type="scientific">Chryseobacterium luteum</name>
    <dbReference type="NCBI Taxonomy" id="421531"/>
    <lineage>
        <taxon>Bacteria</taxon>
        <taxon>Pseudomonadati</taxon>
        <taxon>Bacteroidota</taxon>
        <taxon>Flavobacteriia</taxon>
        <taxon>Flavobacteriales</taxon>
        <taxon>Weeksellaceae</taxon>
        <taxon>Chryseobacterium group</taxon>
        <taxon>Chryseobacterium</taxon>
    </lineage>
</organism>
<protein>
    <recommendedName>
        <fullName evidence="4">Lipocalin-like domain-containing protein</fullName>
    </recommendedName>
</protein>